<proteinExistence type="predicted"/>
<name>A0A2P2QZA3_RHIMU</name>
<dbReference type="AlphaFoldDB" id="A0A2P2QZA3"/>
<dbReference type="EMBL" id="GGEC01091757">
    <property type="protein sequence ID" value="MBX72241.1"/>
    <property type="molecule type" value="Transcribed_RNA"/>
</dbReference>
<organism evidence="1">
    <name type="scientific">Rhizophora mucronata</name>
    <name type="common">Asiatic mangrove</name>
    <dbReference type="NCBI Taxonomy" id="61149"/>
    <lineage>
        <taxon>Eukaryota</taxon>
        <taxon>Viridiplantae</taxon>
        <taxon>Streptophyta</taxon>
        <taxon>Embryophyta</taxon>
        <taxon>Tracheophyta</taxon>
        <taxon>Spermatophyta</taxon>
        <taxon>Magnoliopsida</taxon>
        <taxon>eudicotyledons</taxon>
        <taxon>Gunneridae</taxon>
        <taxon>Pentapetalae</taxon>
        <taxon>rosids</taxon>
        <taxon>fabids</taxon>
        <taxon>Malpighiales</taxon>
        <taxon>Rhizophoraceae</taxon>
        <taxon>Rhizophora</taxon>
    </lineage>
</organism>
<evidence type="ECO:0000313" key="1">
    <source>
        <dbReference type="EMBL" id="MBX72241.1"/>
    </source>
</evidence>
<reference evidence="1" key="1">
    <citation type="submission" date="2018-02" db="EMBL/GenBank/DDBJ databases">
        <title>Rhizophora mucronata_Transcriptome.</title>
        <authorList>
            <person name="Meera S.P."/>
            <person name="Sreeshan A."/>
            <person name="Augustine A."/>
        </authorList>
    </citation>
    <scope>NUCLEOTIDE SEQUENCE</scope>
    <source>
        <tissue evidence="1">Leaf</tissue>
    </source>
</reference>
<protein>
    <submittedName>
        <fullName evidence="1">Uncharacterized protein</fullName>
    </submittedName>
</protein>
<sequence>MFQLTQTQKAIKCSNREIHNSLKVLLPHFLINKQKVKAQNFKTKKE</sequence>
<accession>A0A2P2QZA3</accession>